<evidence type="ECO:0000313" key="1">
    <source>
        <dbReference type="EMBL" id="KAK3600179.1"/>
    </source>
</evidence>
<sequence>MGILSCYPAGHDKTFSMGILSCCPAGHDKTFSMGHGILSFYPAGHDKTFSMGILSCYPAGHDKTFSMGILSCYQQVMIRLSAWAYCHCHATRQVMIRLSAWAYCHALSMDTLLFYPAGHEKNLSMGILSCQTATLNHALVMGILSY</sequence>
<reference evidence="1" key="2">
    <citation type="journal article" date="2021" name="Genome Biol. Evol.">
        <title>Developing a high-quality reference genome for a parasitic bivalve with doubly uniparental inheritance (Bivalvia: Unionida).</title>
        <authorList>
            <person name="Smith C.H."/>
        </authorList>
    </citation>
    <scope>NUCLEOTIDE SEQUENCE</scope>
    <source>
        <strain evidence="1">CHS0354</strain>
        <tissue evidence="1">Mantle</tissue>
    </source>
</reference>
<gene>
    <name evidence="1" type="ORF">CHS0354_001892</name>
</gene>
<evidence type="ECO:0000313" key="2">
    <source>
        <dbReference type="Proteomes" id="UP001195483"/>
    </source>
</evidence>
<organism evidence="1 2">
    <name type="scientific">Potamilus streckersoni</name>
    <dbReference type="NCBI Taxonomy" id="2493646"/>
    <lineage>
        <taxon>Eukaryota</taxon>
        <taxon>Metazoa</taxon>
        <taxon>Spiralia</taxon>
        <taxon>Lophotrochozoa</taxon>
        <taxon>Mollusca</taxon>
        <taxon>Bivalvia</taxon>
        <taxon>Autobranchia</taxon>
        <taxon>Heteroconchia</taxon>
        <taxon>Palaeoheterodonta</taxon>
        <taxon>Unionida</taxon>
        <taxon>Unionoidea</taxon>
        <taxon>Unionidae</taxon>
        <taxon>Ambleminae</taxon>
        <taxon>Lampsilini</taxon>
        <taxon>Potamilus</taxon>
    </lineage>
</organism>
<accession>A0AAE0W3Y4</accession>
<reference evidence="1" key="3">
    <citation type="submission" date="2023-05" db="EMBL/GenBank/DDBJ databases">
        <authorList>
            <person name="Smith C.H."/>
        </authorList>
    </citation>
    <scope>NUCLEOTIDE SEQUENCE</scope>
    <source>
        <strain evidence="1">CHS0354</strain>
        <tissue evidence="1">Mantle</tissue>
    </source>
</reference>
<protein>
    <submittedName>
        <fullName evidence="1">Uncharacterized protein</fullName>
    </submittedName>
</protein>
<dbReference type="AlphaFoldDB" id="A0AAE0W3Y4"/>
<name>A0AAE0W3Y4_9BIVA</name>
<comment type="caution">
    <text evidence="1">The sequence shown here is derived from an EMBL/GenBank/DDBJ whole genome shotgun (WGS) entry which is preliminary data.</text>
</comment>
<keyword evidence="2" id="KW-1185">Reference proteome</keyword>
<proteinExistence type="predicted"/>
<dbReference type="Proteomes" id="UP001195483">
    <property type="component" value="Unassembled WGS sequence"/>
</dbReference>
<dbReference type="EMBL" id="JAEAOA010000182">
    <property type="protein sequence ID" value="KAK3600179.1"/>
    <property type="molecule type" value="Genomic_DNA"/>
</dbReference>
<reference evidence="1" key="1">
    <citation type="journal article" date="2021" name="Genome Biol. Evol.">
        <title>A High-Quality Reference Genome for a Parasitic Bivalve with Doubly Uniparental Inheritance (Bivalvia: Unionida).</title>
        <authorList>
            <person name="Smith C.H."/>
        </authorList>
    </citation>
    <scope>NUCLEOTIDE SEQUENCE</scope>
    <source>
        <strain evidence="1">CHS0354</strain>
    </source>
</reference>